<dbReference type="Pfam" id="PF07690">
    <property type="entry name" value="MFS_1"/>
    <property type="match status" value="1"/>
</dbReference>
<evidence type="ECO:0000256" key="3">
    <source>
        <dbReference type="ARBA" id="ARBA00022448"/>
    </source>
</evidence>
<dbReference type="EMBL" id="JACIDS010000002">
    <property type="protein sequence ID" value="MBB3930459.1"/>
    <property type="molecule type" value="Genomic_DNA"/>
</dbReference>
<feature type="transmembrane region" description="Helical" evidence="8">
    <location>
        <begin position="73"/>
        <end position="93"/>
    </location>
</feature>
<feature type="transmembrane region" description="Helical" evidence="8">
    <location>
        <begin position="361"/>
        <end position="381"/>
    </location>
</feature>
<dbReference type="CDD" id="cd17503">
    <property type="entry name" value="MFS_LmrB_MDR_like"/>
    <property type="match status" value="1"/>
</dbReference>
<feature type="transmembrane region" description="Helical" evidence="8">
    <location>
        <begin position="46"/>
        <end position="66"/>
    </location>
</feature>
<dbReference type="Proteomes" id="UP000553963">
    <property type="component" value="Unassembled WGS sequence"/>
</dbReference>
<comment type="caution">
    <text evidence="10">The sequence shown here is derived from an EMBL/GenBank/DDBJ whole genome shotgun (WGS) entry which is preliminary data.</text>
</comment>
<keyword evidence="3" id="KW-0813">Transport</keyword>
<keyword evidence="5 8" id="KW-0812">Transmembrane</keyword>
<feature type="domain" description="Major facilitator superfamily (MFS) profile" evidence="9">
    <location>
        <begin position="8"/>
        <end position="469"/>
    </location>
</feature>
<dbReference type="PRINTS" id="PR01036">
    <property type="entry name" value="TCRTETB"/>
</dbReference>
<evidence type="ECO:0000259" key="9">
    <source>
        <dbReference type="PROSITE" id="PS50850"/>
    </source>
</evidence>
<dbReference type="RefSeq" id="WP_246409345.1">
    <property type="nucleotide sequence ID" value="NZ_JACIDS010000002.1"/>
</dbReference>
<dbReference type="Gene3D" id="1.20.1720.10">
    <property type="entry name" value="Multidrug resistance protein D"/>
    <property type="match status" value="1"/>
</dbReference>
<comment type="subcellular location">
    <subcellularLocation>
        <location evidence="1">Cell membrane</location>
        <topology evidence="1">Multi-pass membrane protein</topology>
    </subcellularLocation>
</comment>
<keyword evidence="6 8" id="KW-1133">Transmembrane helix</keyword>
<feature type="transmembrane region" description="Helical" evidence="8">
    <location>
        <begin position="160"/>
        <end position="182"/>
    </location>
</feature>
<organism evidence="10 11">
    <name type="scientific">Kaistia hirudinis</name>
    <dbReference type="NCBI Taxonomy" id="1293440"/>
    <lineage>
        <taxon>Bacteria</taxon>
        <taxon>Pseudomonadati</taxon>
        <taxon>Pseudomonadota</taxon>
        <taxon>Alphaproteobacteria</taxon>
        <taxon>Hyphomicrobiales</taxon>
        <taxon>Kaistiaceae</taxon>
        <taxon>Kaistia</taxon>
    </lineage>
</organism>
<evidence type="ECO:0000313" key="11">
    <source>
        <dbReference type="Proteomes" id="UP000553963"/>
    </source>
</evidence>
<feature type="transmembrane region" description="Helical" evidence="8">
    <location>
        <begin position="7"/>
        <end position="26"/>
    </location>
</feature>
<gene>
    <name evidence="10" type="ORF">GGR25_001498</name>
</gene>
<dbReference type="SUPFAM" id="SSF103473">
    <property type="entry name" value="MFS general substrate transporter"/>
    <property type="match status" value="1"/>
</dbReference>
<evidence type="ECO:0000256" key="1">
    <source>
        <dbReference type="ARBA" id="ARBA00004651"/>
    </source>
</evidence>
<evidence type="ECO:0000256" key="7">
    <source>
        <dbReference type="ARBA" id="ARBA00023136"/>
    </source>
</evidence>
<dbReference type="PROSITE" id="PS50850">
    <property type="entry name" value="MFS"/>
    <property type="match status" value="1"/>
</dbReference>
<dbReference type="InterPro" id="IPR004638">
    <property type="entry name" value="EmrB-like"/>
</dbReference>
<evidence type="ECO:0000256" key="5">
    <source>
        <dbReference type="ARBA" id="ARBA00022692"/>
    </source>
</evidence>
<name>A0A840AJE1_9HYPH</name>
<dbReference type="PANTHER" id="PTHR42718:SF9">
    <property type="entry name" value="MAJOR FACILITATOR SUPERFAMILY MULTIDRUG TRANSPORTER MFSC"/>
    <property type="match status" value="1"/>
</dbReference>
<evidence type="ECO:0000256" key="8">
    <source>
        <dbReference type="SAM" id="Phobius"/>
    </source>
</evidence>
<feature type="transmembrane region" description="Helical" evidence="8">
    <location>
        <begin position="393"/>
        <end position="414"/>
    </location>
</feature>
<sequence>MNAKRTLGFVFMCVGMFMAILDIQIVSSSLSEIQAGLSASASEVSWVQTAYLIAEIVMIPLSGFLGRALSTRYLFSAAAAGFAITSIGCSTANTITEMIIWRGLQGFIGGGMIPSVFAAAFTIFPRNRQAMVSAIIGLIATLAPTIGPTIGGYLTSLFSWHWLFLVNVLPGIAVTLGTYFLVDWDKPHFALLDHFDYFGLATLALFLGSLEYVLEEGSANDWFQDETILIFAVLSVIAGVAFFWRVLNAKEPIVDIRAFNNRNFATGSLFSFMLGVGLYGLVYLYPVFLARVRGYDSLQIGETMFVTGIFMMITAPIAGQLAQRIDPRWMMAFGLSLFAVSCLELVPITKDWSFNELFIPQALRGVALMTSMIPVSMLALGTLPPERIKNASGLFNLTRNLGGAVGLAVITTVLNNRWDLHISRLHESVNWGRDVANERIAALSRGLTALGSNAEIGALKVLSQSVRREALVMAFSDVFLALAFLFGAIVLLVPLAQKPQARGGGGGGGH</sequence>
<feature type="transmembrane region" description="Helical" evidence="8">
    <location>
        <begin position="131"/>
        <end position="154"/>
    </location>
</feature>
<keyword evidence="11" id="KW-1185">Reference proteome</keyword>
<feature type="transmembrane region" description="Helical" evidence="8">
    <location>
        <begin position="264"/>
        <end position="285"/>
    </location>
</feature>
<feature type="transmembrane region" description="Helical" evidence="8">
    <location>
        <begin position="226"/>
        <end position="244"/>
    </location>
</feature>
<evidence type="ECO:0000256" key="6">
    <source>
        <dbReference type="ARBA" id="ARBA00022989"/>
    </source>
</evidence>
<feature type="transmembrane region" description="Helical" evidence="8">
    <location>
        <begin position="99"/>
        <end position="124"/>
    </location>
</feature>
<dbReference type="GO" id="GO:0022857">
    <property type="term" value="F:transmembrane transporter activity"/>
    <property type="evidence" value="ECO:0007669"/>
    <property type="project" value="InterPro"/>
</dbReference>
<evidence type="ECO:0000256" key="2">
    <source>
        <dbReference type="ARBA" id="ARBA00008537"/>
    </source>
</evidence>
<dbReference type="Gene3D" id="1.20.1250.20">
    <property type="entry name" value="MFS general substrate transporter like domains"/>
    <property type="match status" value="1"/>
</dbReference>
<dbReference type="PANTHER" id="PTHR42718">
    <property type="entry name" value="MAJOR FACILITATOR SUPERFAMILY MULTIDRUG TRANSPORTER MFSC"/>
    <property type="match status" value="1"/>
</dbReference>
<reference evidence="10 11" key="1">
    <citation type="submission" date="2020-08" db="EMBL/GenBank/DDBJ databases">
        <title>Genomic Encyclopedia of Type Strains, Phase IV (KMG-IV): sequencing the most valuable type-strain genomes for metagenomic binning, comparative biology and taxonomic classification.</title>
        <authorList>
            <person name="Goeker M."/>
        </authorList>
    </citation>
    <scope>NUCLEOTIDE SEQUENCE [LARGE SCALE GENOMIC DNA]</scope>
    <source>
        <strain evidence="10 11">DSM 25966</strain>
    </source>
</reference>
<feature type="transmembrane region" description="Helical" evidence="8">
    <location>
        <begin position="305"/>
        <end position="322"/>
    </location>
</feature>
<dbReference type="AlphaFoldDB" id="A0A840AJE1"/>
<dbReference type="InterPro" id="IPR020846">
    <property type="entry name" value="MFS_dom"/>
</dbReference>
<dbReference type="InterPro" id="IPR036259">
    <property type="entry name" value="MFS_trans_sf"/>
</dbReference>
<feature type="transmembrane region" description="Helical" evidence="8">
    <location>
        <begin position="194"/>
        <end position="214"/>
    </location>
</feature>
<keyword evidence="4" id="KW-1003">Cell membrane</keyword>
<proteinExistence type="inferred from homology"/>
<dbReference type="NCBIfam" id="TIGR00711">
    <property type="entry name" value="efflux_EmrB"/>
    <property type="match status" value="1"/>
</dbReference>
<accession>A0A840AJE1</accession>
<feature type="transmembrane region" description="Helical" evidence="8">
    <location>
        <begin position="329"/>
        <end position="349"/>
    </location>
</feature>
<dbReference type="InterPro" id="IPR011701">
    <property type="entry name" value="MFS"/>
</dbReference>
<evidence type="ECO:0000256" key="4">
    <source>
        <dbReference type="ARBA" id="ARBA00022475"/>
    </source>
</evidence>
<protein>
    <submittedName>
        <fullName evidence="10">DHA2 family multidrug resistance protein</fullName>
    </submittedName>
</protein>
<keyword evidence="7 8" id="KW-0472">Membrane</keyword>
<feature type="transmembrane region" description="Helical" evidence="8">
    <location>
        <begin position="470"/>
        <end position="493"/>
    </location>
</feature>
<comment type="similarity">
    <text evidence="2">Belongs to the major facilitator superfamily. EmrB family.</text>
</comment>
<evidence type="ECO:0000313" key="10">
    <source>
        <dbReference type="EMBL" id="MBB3930459.1"/>
    </source>
</evidence>
<dbReference type="GO" id="GO:0005886">
    <property type="term" value="C:plasma membrane"/>
    <property type="evidence" value="ECO:0007669"/>
    <property type="project" value="UniProtKB-SubCell"/>
</dbReference>